<dbReference type="EMBL" id="JAACJM010000255">
    <property type="protein sequence ID" value="KAF5334598.1"/>
    <property type="molecule type" value="Genomic_DNA"/>
</dbReference>
<evidence type="ECO:0000256" key="2">
    <source>
        <dbReference type="ARBA" id="ARBA00022723"/>
    </source>
</evidence>
<gene>
    <name evidence="7" type="ORF">D9758_018433</name>
</gene>
<proteinExistence type="predicted"/>
<evidence type="ECO:0000313" key="7">
    <source>
        <dbReference type="EMBL" id="KAF5334598.1"/>
    </source>
</evidence>
<evidence type="ECO:0000256" key="1">
    <source>
        <dbReference type="ARBA" id="ARBA00004123"/>
    </source>
</evidence>
<keyword evidence="3" id="KW-0238">DNA-binding</keyword>
<dbReference type="GO" id="GO:0006351">
    <property type="term" value="P:DNA-templated transcription"/>
    <property type="evidence" value="ECO:0007669"/>
    <property type="project" value="InterPro"/>
</dbReference>
<keyword evidence="2" id="KW-0479">Metal-binding</keyword>
<dbReference type="Pfam" id="PF04082">
    <property type="entry name" value="Fungal_trans"/>
    <property type="match status" value="1"/>
</dbReference>
<evidence type="ECO:0000259" key="6">
    <source>
        <dbReference type="Pfam" id="PF04082"/>
    </source>
</evidence>
<dbReference type="PANTHER" id="PTHR46910:SF3">
    <property type="entry name" value="HALOTOLERANCE PROTEIN 9-RELATED"/>
    <property type="match status" value="1"/>
</dbReference>
<reference evidence="7 8" key="1">
    <citation type="journal article" date="2020" name="ISME J.">
        <title>Uncovering the hidden diversity of litter-decomposition mechanisms in mushroom-forming fungi.</title>
        <authorList>
            <person name="Floudas D."/>
            <person name="Bentzer J."/>
            <person name="Ahren D."/>
            <person name="Johansson T."/>
            <person name="Persson P."/>
            <person name="Tunlid A."/>
        </authorList>
    </citation>
    <scope>NUCLEOTIDE SEQUENCE [LARGE SCALE GENOMIC DNA]</scope>
    <source>
        <strain evidence="7 8">CBS 291.85</strain>
    </source>
</reference>
<dbReference type="CDD" id="cd12148">
    <property type="entry name" value="fungal_TF_MHR"/>
    <property type="match status" value="1"/>
</dbReference>
<dbReference type="GO" id="GO:0003700">
    <property type="term" value="F:DNA-binding transcription factor activity"/>
    <property type="evidence" value="ECO:0007669"/>
    <property type="project" value="InterPro"/>
</dbReference>
<dbReference type="GO" id="GO:0008270">
    <property type="term" value="F:zinc ion binding"/>
    <property type="evidence" value="ECO:0007669"/>
    <property type="project" value="InterPro"/>
</dbReference>
<evidence type="ECO:0000256" key="4">
    <source>
        <dbReference type="ARBA" id="ARBA00023242"/>
    </source>
</evidence>
<dbReference type="PANTHER" id="PTHR46910">
    <property type="entry name" value="TRANSCRIPTION FACTOR PDR1"/>
    <property type="match status" value="1"/>
</dbReference>
<comment type="caution">
    <text evidence="7">The sequence shown here is derived from an EMBL/GenBank/DDBJ whole genome shotgun (WGS) entry which is preliminary data.</text>
</comment>
<feature type="domain" description="Xylanolytic transcriptional activator regulatory" evidence="6">
    <location>
        <begin position="104"/>
        <end position="198"/>
    </location>
</feature>
<dbReference type="InterPro" id="IPR007219">
    <property type="entry name" value="XnlR_reg_dom"/>
</dbReference>
<evidence type="ECO:0000313" key="8">
    <source>
        <dbReference type="Proteomes" id="UP000559256"/>
    </source>
</evidence>
<feature type="chain" id="PRO_5034142482" description="Xylanolytic transcriptional activator regulatory domain-containing protein" evidence="5">
    <location>
        <begin position="20"/>
        <end position="200"/>
    </location>
</feature>
<keyword evidence="8" id="KW-1185">Reference proteome</keyword>
<protein>
    <recommendedName>
        <fullName evidence="6">Xylanolytic transcriptional activator regulatory domain-containing protein</fullName>
    </recommendedName>
</protein>
<dbReference type="OrthoDB" id="4456959at2759"/>
<name>A0A8H5C5N4_9AGAR</name>
<dbReference type="AlphaFoldDB" id="A0A8H5C5N4"/>
<evidence type="ECO:0000256" key="5">
    <source>
        <dbReference type="SAM" id="SignalP"/>
    </source>
</evidence>
<dbReference type="GO" id="GO:0003677">
    <property type="term" value="F:DNA binding"/>
    <property type="evidence" value="ECO:0007669"/>
    <property type="project" value="UniProtKB-KW"/>
</dbReference>
<comment type="subcellular location">
    <subcellularLocation>
        <location evidence="1">Nucleus</location>
    </subcellularLocation>
</comment>
<accession>A0A8H5C5N4</accession>
<sequence>MNLITHGILFMTFFHLAGRLRPGCWAHTARVFESSNIRHKVMNITPNIPVMKIFQPCEVFRMEFDLQLIQRHGEAPGKGEGFGTKQTSPSDPETMLVLSGMKWFQQLPIKQFAFGQDVSLYHLQMYCIALFYLENVGTGPDIGWAMTGIVIRLAQERGAHRRFMLESKSVVEREQWNHVFWILIFFDSRMSMVFGRPVHH</sequence>
<keyword evidence="4" id="KW-0539">Nucleus</keyword>
<dbReference type="Proteomes" id="UP000559256">
    <property type="component" value="Unassembled WGS sequence"/>
</dbReference>
<dbReference type="GO" id="GO:0005634">
    <property type="term" value="C:nucleus"/>
    <property type="evidence" value="ECO:0007669"/>
    <property type="project" value="UniProtKB-SubCell"/>
</dbReference>
<feature type="signal peptide" evidence="5">
    <location>
        <begin position="1"/>
        <end position="19"/>
    </location>
</feature>
<organism evidence="7 8">
    <name type="scientific">Tetrapyrgos nigripes</name>
    <dbReference type="NCBI Taxonomy" id="182062"/>
    <lineage>
        <taxon>Eukaryota</taxon>
        <taxon>Fungi</taxon>
        <taxon>Dikarya</taxon>
        <taxon>Basidiomycota</taxon>
        <taxon>Agaricomycotina</taxon>
        <taxon>Agaricomycetes</taxon>
        <taxon>Agaricomycetidae</taxon>
        <taxon>Agaricales</taxon>
        <taxon>Marasmiineae</taxon>
        <taxon>Marasmiaceae</taxon>
        <taxon>Tetrapyrgos</taxon>
    </lineage>
</organism>
<evidence type="ECO:0000256" key="3">
    <source>
        <dbReference type="ARBA" id="ARBA00023125"/>
    </source>
</evidence>
<dbReference type="InterPro" id="IPR050987">
    <property type="entry name" value="AtrR-like"/>
</dbReference>
<keyword evidence="5" id="KW-0732">Signal</keyword>